<protein>
    <submittedName>
        <fullName evidence="10">7tm Odorant receptor</fullName>
    </submittedName>
</protein>
<keyword evidence="11" id="KW-1185">Reference proteome</keyword>
<comment type="caution">
    <text evidence="10">The sequence shown here is derived from an EMBL/GenBank/DDBJ whole genome shotgun (WGS) entry which is preliminary data.</text>
</comment>
<evidence type="ECO:0000256" key="2">
    <source>
        <dbReference type="ARBA" id="ARBA00022475"/>
    </source>
</evidence>
<dbReference type="AlphaFoldDB" id="A0AAW1IDF9"/>
<dbReference type="GO" id="GO:0005549">
    <property type="term" value="F:odorant binding"/>
    <property type="evidence" value="ECO:0007669"/>
    <property type="project" value="InterPro"/>
</dbReference>
<evidence type="ECO:0000256" key="1">
    <source>
        <dbReference type="ARBA" id="ARBA00004651"/>
    </source>
</evidence>
<name>A0AAW1IDF9_POPJA</name>
<keyword evidence="8 10" id="KW-0675">Receptor</keyword>
<gene>
    <name evidence="10" type="ORF">QE152_g36476</name>
</gene>
<evidence type="ECO:0000256" key="3">
    <source>
        <dbReference type="ARBA" id="ARBA00022606"/>
    </source>
</evidence>
<dbReference type="EMBL" id="JASPKY010000647">
    <property type="protein sequence ID" value="KAK9687384.1"/>
    <property type="molecule type" value="Genomic_DNA"/>
</dbReference>
<comment type="subcellular location">
    <subcellularLocation>
        <location evidence="1">Cell membrane</location>
        <topology evidence="1">Multi-pass membrane protein</topology>
    </subcellularLocation>
</comment>
<sequence>MYSNTAAIAKSDAATYAANIIGITFLVSQFALYTFPAEQVATEFLDISNAIYSSKWYENDKVTQKLVLFVMMKSQQCLYFTGAGLVDINAGAFEAVVRKSFSFGAIVKNLLQI</sequence>
<dbReference type="GO" id="GO:0007165">
    <property type="term" value="P:signal transduction"/>
    <property type="evidence" value="ECO:0007669"/>
    <property type="project" value="UniProtKB-KW"/>
</dbReference>
<dbReference type="Pfam" id="PF02949">
    <property type="entry name" value="7tm_6"/>
    <property type="match status" value="1"/>
</dbReference>
<evidence type="ECO:0000256" key="5">
    <source>
        <dbReference type="ARBA" id="ARBA00022725"/>
    </source>
</evidence>
<keyword evidence="7" id="KW-0472">Membrane</keyword>
<dbReference type="PANTHER" id="PTHR21137:SF35">
    <property type="entry name" value="ODORANT RECEPTOR 19A-RELATED"/>
    <property type="match status" value="1"/>
</dbReference>
<dbReference type="GO" id="GO:0005886">
    <property type="term" value="C:plasma membrane"/>
    <property type="evidence" value="ECO:0007669"/>
    <property type="project" value="UniProtKB-SubCell"/>
</dbReference>
<keyword evidence="6" id="KW-1133">Transmembrane helix</keyword>
<proteinExistence type="predicted"/>
<reference evidence="10 11" key="1">
    <citation type="journal article" date="2024" name="BMC Genomics">
        <title>De novo assembly and annotation of Popillia japonica's genome with initial clues to its potential as an invasive pest.</title>
        <authorList>
            <person name="Cucini C."/>
            <person name="Boschi S."/>
            <person name="Funari R."/>
            <person name="Cardaioli E."/>
            <person name="Iannotti N."/>
            <person name="Marturano G."/>
            <person name="Paoli F."/>
            <person name="Bruttini M."/>
            <person name="Carapelli A."/>
            <person name="Frati F."/>
            <person name="Nardi F."/>
        </authorList>
    </citation>
    <scope>NUCLEOTIDE SEQUENCE [LARGE SCALE GENOMIC DNA]</scope>
    <source>
        <strain evidence="10">DMR45628</strain>
    </source>
</reference>
<dbReference type="Proteomes" id="UP001458880">
    <property type="component" value="Unassembled WGS sequence"/>
</dbReference>
<keyword evidence="4" id="KW-0812">Transmembrane</keyword>
<keyword evidence="5" id="KW-0552">Olfaction</keyword>
<organism evidence="10 11">
    <name type="scientific">Popillia japonica</name>
    <name type="common">Japanese beetle</name>
    <dbReference type="NCBI Taxonomy" id="7064"/>
    <lineage>
        <taxon>Eukaryota</taxon>
        <taxon>Metazoa</taxon>
        <taxon>Ecdysozoa</taxon>
        <taxon>Arthropoda</taxon>
        <taxon>Hexapoda</taxon>
        <taxon>Insecta</taxon>
        <taxon>Pterygota</taxon>
        <taxon>Neoptera</taxon>
        <taxon>Endopterygota</taxon>
        <taxon>Coleoptera</taxon>
        <taxon>Polyphaga</taxon>
        <taxon>Scarabaeiformia</taxon>
        <taxon>Scarabaeidae</taxon>
        <taxon>Rutelinae</taxon>
        <taxon>Popillia</taxon>
    </lineage>
</organism>
<evidence type="ECO:0000313" key="10">
    <source>
        <dbReference type="EMBL" id="KAK9687384.1"/>
    </source>
</evidence>
<dbReference type="PANTHER" id="PTHR21137">
    <property type="entry name" value="ODORANT RECEPTOR"/>
    <property type="match status" value="1"/>
</dbReference>
<dbReference type="InterPro" id="IPR004117">
    <property type="entry name" value="7tm6_olfct_rcpt"/>
</dbReference>
<keyword evidence="9" id="KW-0807">Transducer</keyword>
<keyword evidence="3" id="KW-0716">Sensory transduction</keyword>
<evidence type="ECO:0000256" key="9">
    <source>
        <dbReference type="ARBA" id="ARBA00023224"/>
    </source>
</evidence>
<keyword evidence="2" id="KW-1003">Cell membrane</keyword>
<evidence type="ECO:0000256" key="4">
    <source>
        <dbReference type="ARBA" id="ARBA00022692"/>
    </source>
</evidence>
<evidence type="ECO:0000256" key="7">
    <source>
        <dbReference type="ARBA" id="ARBA00023136"/>
    </source>
</evidence>
<evidence type="ECO:0000256" key="6">
    <source>
        <dbReference type="ARBA" id="ARBA00022989"/>
    </source>
</evidence>
<dbReference type="GO" id="GO:0004984">
    <property type="term" value="F:olfactory receptor activity"/>
    <property type="evidence" value="ECO:0007669"/>
    <property type="project" value="InterPro"/>
</dbReference>
<accession>A0AAW1IDF9</accession>
<evidence type="ECO:0000256" key="8">
    <source>
        <dbReference type="ARBA" id="ARBA00023170"/>
    </source>
</evidence>
<evidence type="ECO:0000313" key="11">
    <source>
        <dbReference type="Proteomes" id="UP001458880"/>
    </source>
</evidence>